<dbReference type="InterPro" id="IPR006379">
    <property type="entry name" value="HAD-SF_hydro_IIB"/>
</dbReference>
<dbReference type="GO" id="GO:0046872">
    <property type="term" value="F:metal ion binding"/>
    <property type="evidence" value="ECO:0007669"/>
    <property type="project" value="UniProtKB-KW"/>
</dbReference>
<dbReference type="GO" id="GO:0005992">
    <property type="term" value="P:trehalose biosynthetic process"/>
    <property type="evidence" value="ECO:0007669"/>
    <property type="project" value="InterPro"/>
</dbReference>
<dbReference type="GO" id="GO:0004805">
    <property type="term" value="F:trehalose-phosphatase activity"/>
    <property type="evidence" value="ECO:0007669"/>
    <property type="project" value="UniProtKB-EC"/>
</dbReference>
<comment type="function">
    <text evidence="4">Removes the phosphate from trehalose 6-phosphate to produce free trehalose.</text>
</comment>
<dbReference type="PANTHER" id="PTHR43768">
    <property type="entry name" value="TREHALOSE 6-PHOSPHATE PHOSPHATASE"/>
    <property type="match status" value="1"/>
</dbReference>
<dbReference type="RefSeq" id="WP_187794180.1">
    <property type="nucleotide sequence ID" value="NZ_JACOQL010000004.1"/>
</dbReference>
<dbReference type="SUPFAM" id="SSF56784">
    <property type="entry name" value="HAD-like"/>
    <property type="match status" value="1"/>
</dbReference>
<dbReference type="CDD" id="cd01627">
    <property type="entry name" value="HAD_TPP"/>
    <property type="match status" value="1"/>
</dbReference>
<comment type="caution">
    <text evidence="5">The sequence shown here is derived from an EMBL/GenBank/DDBJ whole genome shotgun (WGS) entry which is preliminary data.</text>
</comment>
<comment type="cofactor">
    <cofactor evidence="4">
        <name>Mg(2+)</name>
        <dbReference type="ChEBI" id="CHEBI:18420"/>
    </cofactor>
</comment>
<dbReference type="InterPro" id="IPR044651">
    <property type="entry name" value="OTSB-like"/>
</dbReference>
<dbReference type="PANTHER" id="PTHR43768:SF3">
    <property type="entry name" value="TREHALOSE 6-PHOSPHATE PHOSPHATASE"/>
    <property type="match status" value="1"/>
</dbReference>
<keyword evidence="6" id="KW-1185">Reference proteome</keyword>
<dbReference type="NCBIfam" id="TIGR00685">
    <property type="entry name" value="T6PP"/>
    <property type="match status" value="1"/>
</dbReference>
<keyword evidence="4" id="KW-0460">Magnesium</keyword>
<dbReference type="Gene3D" id="3.30.70.1020">
    <property type="entry name" value="Trehalose-6-phosphate phosphatase related protein, domain 2"/>
    <property type="match status" value="1"/>
</dbReference>
<sequence length="237" mass="25405">MLPARLTSQNALFLDFDGTLAEVPVTPDAVNLPPGLPAMLHRLYDRLGGAVALITGRDISDLRKYLPDFPGAISGSHGAELSLDGRTISTTDDTQLDIPALHAAAHQFARGYPPILVEEKRHGVVLHYRADPSLAEVVHAAMRQLQRDFPGTGLQAAKMQVELRPAGVGKDKALDRLMELSPYRGRIPVYAGDDLPDEVAMAEAQARGGIAIKVGDGETVAHYRVANPAALAAWLDP</sequence>
<evidence type="ECO:0000313" key="6">
    <source>
        <dbReference type="Proteomes" id="UP000608594"/>
    </source>
</evidence>
<comment type="similarity">
    <text evidence="2 4">Belongs to the trehalose phosphatase family.</text>
</comment>
<dbReference type="NCBIfam" id="TIGR01484">
    <property type="entry name" value="HAD-SF-IIB"/>
    <property type="match status" value="1"/>
</dbReference>
<evidence type="ECO:0000256" key="3">
    <source>
        <dbReference type="ARBA" id="ARBA00022801"/>
    </source>
</evidence>
<evidence type="ECO:0000256" key="4">
    <source>
        <dbReference type="RuleBase" id="RU361117"/>
    </source>
</evidence>
<dbReference type="Gene3D" id="3.40.50.1000">
    <property type="entry name" value="HAD superfamily/HAD-like"/>
    <property type="match status" value="1"/>
</dbReference>
<evidence type="ECO:0000313" key="5">
    <source>
        <dbReference type="EMBL" id="MBC9247673.1"/>
    </source>
</evidence>
<gene>
    <name evidence="5" type="primary">otsB</name>
    <name evidence="5" type="ORF">H4P12_13380</name>
</gene>
<dbReference type="AlphaFoldDB" id="A0A926JE15"/>
<evidence type="ECO:0000256" key="1">
    <source>
        <dbReference type="ARBA" id="ARBA00005199"/>
    </source>
</evidence>
<accession>A0A926JE15</accession>
<dbReference type="InterPro" id="IPR036412">
    <property type="entry name" value="HAD-like_sf"/>
</dbReference>
<reference evidence="5" key="1">
    <citation type="submission" date="2020-08" db="EMBL/GenBank/DDBJ databases">
        <title>Paracoccus amoyensis sp. nov., isolated from the surface seawater at coast of Xiamen, Fujian.</title>
        <authorList>
            <person name="Lyu L."/>
        </authorList>
    </citation>
    <scope>NUCLEOTIDE SEQUENCE</scope>
    <source>
        <strain evidence="5">11-3</strain>
    </source>
</reference>
<dbReference type="Pfam" id="PF02358">
    <property type="entry name" value="Trehalose_PPase"/>
    <property type="match status" value="1"/>
</dbReference>
<protein>
    <recommendedName>
        <fullName evidence="4">Trehalose 6-phosphate phosphatase</fullName>
        <ecNumber evidence="4">3.1.3.12</ecNumber>
    </recommendedName>
</protein>
<dbReference type="InterPro" id="IPR023214">
    <property type="entry name" value="HAD_sf"/>
</dbReference>
<dbReference type="Proteomes" id="UP000608594">
    <property type="component" value="Unassembled WGS sequence"/>
</dbReference>
<comment type="catalytic activity">
    <reaction evidence="4">
        <text>alpha,alpha-trehalose 6-phosphate + H2O = alpha,alpha-trehalose + phosphate</text>
        <dbReference type="Rhea" id="RHEA:23420"/>
        <dbReference type="ChEBI" id="CHEBI:15377"/>
        <dbReference type="ChEBI" id="CHEBI:16551"/>
        <dbReference type="ChEBI" id="CHEBI:43474"/>
        <dbReference type="ChEBI" id="CHEBI:58429"/>
        <dbReference type="EC" id="3.1.3.12"/>
    </reaction>
</comment>
<dbReference type="InterPro" id="IPR003337">
    <property type="entry name" value="Trehalose_PPase"/>
</dbReference>
<organism evidence="5 6">
    <name type="scientific">Paracoccus amoyensis</name>
    <dbReference type="NCBI Taxonomy" id="2760093"/>
    <lineage>
        <taxon>Bacteria</taxon>
        <taxon>Pseudomonadati</taxon>
        <taxon>Pseudomonadota</taxon>
        <taxon>Alphaproteobacteria</taxon>
        <taxon>Rhodobacterales</taxon>
        <taxon>Paracoccaceae</taxon>
        <taxon>Paracoccus</taxon>
    </lineage>
</organism>
<comment type="pathway">
    <text evidence="1 4">Glycan biosynthesis; trehalose biosynthesis.</text>
</comment>
<evidence type="ECO:0000256" key="2">
    <source>
        <dbReference type="ARBA" id="ARBA00008770"/>
    </source>
</evidence>
<dbReference type="EMBL" id="JACOQL010000004">
    <property type="protein sequence ID" value="MBC9247673.1"/>
    <property type="molecule type" value="Genomic_DNA"/>
</dbReference>
<keyword evidence="4" id="KW-0479">Metal-binding</keyword>
<proteinExistence type="inferred from homology"/>
<name>A0A926JE15_9RHOB</name>
<dbReference type="EC" id="3.1.3.12" evidence="4"/>
<keyword evidence="3 4" id="KW-0378">Hydrolase</keyword>